<keyword evidence="2 3" id="KW-0067">ATP-binding</keyword>
<evidence type="ECO:0000259" key="4">
    <source>
        <dbReference type="PROSITE" id="PS50011"/>
    </source>
</evidence>
<dbReference type="SMART" id="SM00220">
    <property type="entry name" value="S_TKc"/>
    <property type="match status" value="1"/>
</dbReference>
<dbReference type="CDD" id="cd00180">
    <property type="entry name" value="PKc"/>
    <property type="match status" value="1"/>
</dbReference>
<sequence>MIVPVRPLGRGAFGSVYLAYKREMEFFAAKLIQKKKFEQKELDAAVELGRDFSQCPFILKYYSRAIGTTCIIFPMEYSNFKTLDIIAKKPHITLPSYTLRALMKQTFEGMRLFHSSGLVHRDIKDDNILLNSPLRSGRVHVKIQGPELFQFPSISTQKVDIFALAIVFYHIITHKYPVYSPSFEEQQMKMNRLKCINRPQEIKNNILWDLLSKMLEFDPDKRISALQALQHPYFTSPEALADISKEQQDLAQQAQYSQHLGDLSITEYDKQSTFVVAESNCNQVLQLGIIDKLMNILIEYPVNQIYPHYYYPIYFLVLKEIIIDNQDSHHLVEKIHILYDKLHNCDILATIFRAQHSIQLLSREGLMTRGQKEREFFMNLFNGGGLALTVHIQQVNGKKFCDSNSEGAIGFMLLFMKHSLPEYFKDVIIKHLLEILTYNDDHLSQNALAFLSVIAEQEENYEQLIAGGIIEKTIKLILNSIYEERGVVDAAQSLLNELFESGRNQQRMELIVELAKQGILSNMDDINERFIVIIDKLVVWLELGLMSEEKRVKFHDNQRIFKDIKDKILRKQDSQLEQFNYKEAFAQIQAIFHETQQGTIKFNELMLIKGGCNTVKLLLKSNIAAIPVALEGGGIIDEVISVIMKLQIEEVREIHLVPFEALIEAVGNDCIESLKGKGILTILRKVLDSKLQTVLVQAIEIIFRIISSQTPNEKDQRQTHTLLSTFEQNGISAKLIEILNIDNFEIFEKESPYSFENYYRKLRR</sequence>
<dbReference type="AlphaFoldDB" id="A0A5J4WSH4"/>
<dbReference type="SUPFAM" id="SSF56112">
    <property type="entry name" value="Protein kinase-like (PK-like)"/>
    <property type="match status" value="1"/>
</dbReference>
<dbReference type="PROSITE" id="PS00108">
    <property type="entry name" value="PROTEIN_KINASE_ST"/>
    <property type="match status" value="1"/>
</dbReference>
<comment type="caution">
    <text evidence="5">The sequence shown here is derived from an EMBL/GenBank/DDBJ whole genome shotgun (WGS) entry which is preliminary data.</text>
</comment>
<dbReference type="InterPro" id="IPR011009">
    <property type="entry name" value="Kinase-like_dom_sf"/>
</dbReference>
<dbReference type="GO" id="GO:0004674">
    <property type="term" value="F:protein serine/threonine kinase activity"/>
    <property type="evidence" value="ECO:0007669"/>
    <property type="project" value="InterPro"/>
</dbReference>
<feature type="binding site" evidence="3">
    <location>
        <position position="30"/>
    </location>
    <ligand>
        <name>ATP</name>
        <dbReference type="ChEBI" id="CHEBI:30616"/>
    </ligand>
</feature>
<dbReference type="GO" id="GO:0010506">
    <property type="term" value="P:regulation of autophagy"/>
    <property type="evidence" value="ECO:0007669"/>
    <property type="project" value="InterPro"/>
</dbReference>
<feature type="domain" description="Protein kinase" evidence="4">
    <location>
        <begin position="2"/>
        <end position="234"/>
    </location>
</feature>
<protein>
    <recommendedName>
        <fullName evidence="4">Protein kinase domain-containing protein</fullName>
    </recommendedName>
</protein>
<dbReference type="InterPro" id="IPR008271">
    <property type="entry name" value="Ser/Thr_kinase_AS"/>
</dbReference>
<dbReference type="InterPro" id="IPR016024">
    <property type="entry name" value="ARM-type_fold"/>
</dbReference>
<dbReference type="InterPro" id="IPR017441">
    <property type="entry name" value="Protein_kinase_ATP_BS"/>
</dbReference>
<reference evidence="5 6" key="1">
    <citation type="submission" date="2019-03" db="EMBL/GenBank/DDBJ databases">
        <title>Single cell metagenomics reveals metabolic interactions within the superorganism composed of flagellate Streblomastix strix and complex community of Bacteroidetes bacteria on its surface.</title>
        <authorList>
            <person name="Treitli S.C."/>
            <person name="Kolisko M."/>
            <person name="Husnik F."/>
            <person name="Keeling P."/>
            <person name="Hampl V."/>
        </authorList>
    </citation>
    <scope>NUCLEOTIDE SEQUENCE [LARGE SCALE GENOMIC DNA]</scope>
    <source>
        <strain evidence="5">ST1C</strain>
    </source>
</reference>
<dbReference type="Proteomes" id="UP000324800">
    <property type="component" value="Unassembled WGS sequence"/>
</dbReference>
<dbReference type="InterPro" id="IPR000719">
    <property type="entry name" value="Prot_kinase_dom"/>
</dbReference>
<evidence type="ECO:0000313" key="5">
    <source>
        <dbReference type="EMBL" id="KAA6397994.1"/>
    </source>
</evidence>
<dbReference type="GO" id="GO:0005524">
    <property type="term" value="F:ATP binding"/>
    <property type="evidence" value="ECO:0007669"/>
    <property type="project" value="UniProtKB-UniRule"/>
</dbReference>
<evidence type="ECO:0000313" key="6">
    <source>
        <dbReference type="Proteomes" id="UP000324800"/>
    </source>
</evidence>
<dbReference type="Pfam" id="PF00069">
    <property type="entry name" value="Pkinase"/>
    <property type="match status" value="2"/>
</dbReference>
<evidence type="ECO:0000256" key="3">
    <source>
        <dbReference type="PROSITE-ProRule" id="PRU10141"/>
    </source>
</evidence>
<evidence type="ECO:0000256" key="1">
    <source>
        <dbReference type="ARBA" id="ARBA00022741"/>
    </source>
</evidence>
<organism evidence="5 6">
    <name type="scientific">Streblomastix strix</name>
    <dbReference type="NCBI Taxonomy" id="222440"/>
    <lineage>
        <taxon>Eukaryota</taxon>
        <taxon>Metamonada</taxon>
        <taxon>Preaxostyla</taxon>
        <taxon>Oxymonadida</taxon>
        <taxon>Streblomastigidae</taxon>
        <taxon>Streblomastix</taxon>
    </lineage>
</organism>
<keyword evidence="1 3" id="KW-0547">Nucleotide-binding</keyword>
<dbReference type="GO" id="GO:0005737">
    <property type="term" value="C:cytoplasm"/>
    <property type="evidence" value="ECO:0007669"/>
    <property type="project" value="TreeGrafter"/>
</dbReference>
<proteinExistence type="predicted"/>
<dbReference type="PROSITE" id="PS00107">
    <property type="entry name" value="PROTEIN_KINASE_ATP"/>
    <property type="match status" value="1"/>
</dbReference>
<accession>A0A5J4WSH4</accession>
<evidence type="ECO:0000256" key="2">
    <source>
        <dbReference type="ARBA" id="ARBA00022840"/>
    </source>
</evidence>
<dbReference type="PROSITE" id="PS50011">
    <property type="entry name" value="PROTEIN_KINASE_DOM"/>
    <property type="match status" value="1"/>
</dbReference>
<name>A0A5J4WSH4_9EUKA</name>
<gene>
    <name evidence="5" type="ORF">EZS28_006477</name>
</gene>
<dbReference type="Gene3D" id="1.10.510.10">
    <property type="entry name" value="Transferase(Phosphotransferase) domain 1"/>
    <property type="match status" value="2"/>
</dbReference>
<dbReference type="EMBL" id="SNRW01001056">
    <property type="protein sequence ID" value="KAA6397994.1"/>
    <property type="molecule type" value="Genomic_DNA"/>
</dbReference>
<dbReference type="SUPFAM" id="SSF48371">
    <property type="entry name" value="ARM repeat"/>
    <property type="match status" value="1"/>
</dbReference>
<dbReference type="InterPro" id="IPR045269">
    <property type="entry name" value="Atg1-like"/>
</dbReference>
<dbReference type="PANTHER" id="PTHR24348">
    <property type="entry name" value="SERINE/THREONINE-PROTEIN KINASE UNC-51-RELATED"/>
    <property type="match status" value="1"/>
</dbReference>